<feature type="region of interest" description="Disordered" evidence="1">
    <location>
        <begin position="144"/>
        <end position="188"/>
    </location>
</feature>
<feature type="compositionally biased region" description="Basic residues" evidence="1">
    <location>
        <begin position="179"/>
        <end position="188"/>
    </location>
</feature>
<feature type="compositionally biased region" description="Basic and acidic residues" evidence="1">
    <location>
        <begin position="144"/>
        <end position="156"/>
    </location>
</feature>
<evidence type="ECO:0000313" key="2">
    <source>
        <dbReference type="EMBL" id="GAT46786.1"/>
    </source>
</evidence>
<feature type="compositionally biased region" description="Acidic residues" evidence="1">
    <location>
        <begin position="157"/>
        <end position="167"/>
    </location>
</feature>
<keyword evidence="3" id="KW-1185">Reference proteome</keyword>
<dbReference type="Proteomes" id="UP000815677">
    <property type="component" value="Unassembled WGS sequence"/>
</dbReference>
<sequence>MLSGGYRKRFVPARLVRHFLDSRESLASSSPYFRAHEEQTRLGMKSIYPPSPSLDSGCVPSPKALLTLAKNAVGACFRPHLGRPTPIPISLLRPASVAAVAVVFRWRQAHTTRCTPALSRPQTLSKSIRTTTRSTTWHIKLEMDADDKLEREGSVEKEEETVEEDDGEKDKVKGERPSSSRKKNTNVA</sequence>
<feature type="compositionally biased region" description="Basic and acidic residues" evidence="1">
    <location>
        <begin position="168"/>
        <end position="178"/>
    </location>
</feature>
<proteinExistence type="predicted"/>
<gene>
    <name evidence="2" type="ORF">MCHLO_04285</name>
</gene>
<reference evidence="2" key="1">
    <citation type="submission" date="2014-09" db="EMBL/GenBank/DDBJ databases">
        <title>Genome sequence of the luminous mushroom Mycena chlorophos for searching fungal bioluminescence genes.</title>
        <authorList>
            <person name="Tanaka Y."/>
            <person name="Kasuga D."/>
            <person name="Oba Y."/>
            <person name="Hase S."/>
            <person name="Sato K."/>
            <person name="Oba Y."/>
            <person name="Sakakibara Y."/>
        </authorList>
    </citation>
    <scope>NUCLEOTIDE SEQUENCE</scope>
</reference>
<evidence type="ECO:0000313" key="3">
    <source>
        <dbReference type="Proteomes" id="UP000815677"/>
    </source>
</evidence>
<organism evidence="2 3">
    <name type="scientific">Mycena chlorophos</name>
    <name type="common">Agaric fungus</name>
    <name type="synonym">Agaricus chlorophos</name>
    <dbReference type="NCBI Taxonomy" id="658473"/>
    <lineage>
        <taxon>Eukaryota</taxon>
        <taxon>Fungi</taxon>
        <taxon>Dikarya</taxon>
        <taxon>Basidiomycota</taxon>
        <taxon>Agaricomycotina</taxon>
        <taxon>Agaricomycetes</taxon>
        <taxon>Agaricomycetidae</taxon>
        <taxon>Agaricales</taxon>
        <taxon>Marasmiineae</taxon>
        <taxon>Mycenaceae</taxon>
        <taxon>Mycena</taxon>
    </lineage>
</organism>
<accession>A0ABQ0L6R0</accession>
<name>A0ABQ0L6R0_MYCCL</name>
<protein>
    <submittedName>
        <fullName evidence="2">Uncharacterized protein</fullName>
    </submittedName>
</protein>
<dbReference type="EMBL" id="DF842773">
    <property type="protein sequence ID" value="GAT46786.1"/>
    <property type="molecule type" value="Genomic_DNA"/>
</dbReference>
<evidence type="ECO:0000256" key="1">
    <source>
        <dbReference type="SAM" id="MobiDB-lite"/>
    </source>
</evidence>